<dbReference type="InterPro" id="IPR015422">
    <property type="entry name" value="PyrdxlP-dep_Trfase_small"/>
</dbReference>
<feature type="domain" description="Aromatic amino acid beta-eliminating lyase/threonine aldolase" evidence="9">
    <location>
        <begin position="30"/>
        <end position="322"/>
    </location>
</feature>
<dbReference type="InterPro" id="IPR001597">
    <property type="entry name" value="ArAA_b-elim_lyase/Thr_aldolase"/>
</dbReference>
<evidence type="ECO:0000256" key="1">
    <source>
        <dbReference type="ARBA" id="ARBA00001933"/>
    </source>
</evidence>
<comment type="catalytic activity">
    <reaction evidence="8">
        <text>alpha,alpha-trehalose + H2O = alpha-D-glucose + beta-D-glucose</text>
        <dbReference type="Rhea" id="RHEA:32675"/>
        <dbReference type="ChEBI" id="CHEBI:15377"/>
        <dbReference type="ChEBI" id="CHEBI:15903"/>
        <dbReference type="ChEBI" id="CHEBI:16551"/>
        <dbReference type="ChEBI" id="CHEBI:17925"/>
        <dbReference type="EC" id="3.2.1.28"/>
    </reaction>
</comment>
<dbReference type="AlphaFoldDB" id="A0AAN7A0B2"/>
<dbReference type="PANTHER" id="PTHR23403">
    <property type="entry name" value="TREHALASE"/>
    <property type="match status" value="1"/>
</dbReference>
<keyword evidence="4 8" id="KW-0378">Hydrolase</keyword>
<dbReference type="PANTHER" id="PTHR23403:SF1">
    <property type="entry name" value="TREHALASE"/>
    <property type="match status" value="1"/>
</dbReference>
<evidence type="ECO:0000256" key="5">
    <source>
        <dbReference type="ARBA" id="ARBA00022898"/>
    </source>
</evidence>
<proteinExistence type="inferred from homology"/>
<evidence type="ECO:0000259" key="9">
    <source>
        <dbReference type="Pfam" id="PF01212"/>
    </source>
</evidence>
<dbReference type="FunFam" id="3.40.640.10:FF:000030">
    <property type="entry name" value="Low-specificity L-threonine aldolase"/>
    <property type="match status" value="1"/>
</dbReference>
<comment type="cofactor">
    <cofactor evidence="1">
        <name>pyridoxal 5'-phosphate</name>
        <dbReference type="ChEBI" id="CHEBI:597326"/>
    </cofactor>
</comment>
<evidence type="ECO:0000313" key="10">
    <source>
        <dbReference type="EMBL" id="KAK4155556.1"/>
    </source>
</evidence>
<gene>
    <name evidence="10" type="ORF">C8A00DRAFT_41831</name>
</gene>
<dbReference type="SUPFAM" id="SSF53383">
    <property type="entry name" value="PLP-dependent transferases"/>
    <property type="match status" value="1"/>
</dbReference>
<organism evidence="10 11">
    <name type="scientific">Chaetomidium leptoderma</name>
    <dbReference type="NCBI Taxonomy" id="669021"/>
    <lineage>
        <taxon>Eukaryota</taxon>
        <taxon>Fungi</taxon>
        <taxon>Dikarya</taxon>
        <taxon>Ascomycota</taxon>
        <taxon>Pezizomycotina</taxon>
        <taxon>Sordariomycetes</taxon>
        <taxon>Sordariomycetidae</taxon>
        <taxon>Sordariales</taxon>
        <taxon>Chaetomiaceae</taxon>
        <taxon>Chaetomidium</taxon>
    </lineage>
</organism>
<dbReference type="PRINTS" id="PR00744">
    <property type="entry name" value="GLHYDRLASE37"/>
</dbReference>
<name>A0AAN7A0B2_9PEZI</name>
<dbReference type="InterPro" id="IPR012341">
    <property type="entry name" value="6hp_glycosidase-like_sf"/>
</dbReference>
<comment type="caution">
    <text evidence="10">The sequence shown here is derived from an EMBL/GenBank/DDBJ whole genome shotgun (WGS) entry which is preliminary data.</text>
</comment>
<dbReference type="PROSITE" id="PS00928">
    <property type="entry name" value="TREHALASE_2"/>
    <property type="match status" value="1"/>
</dbReference>
<dbReference type="Pfam" id="PF01212">
    <property type="entry name" value="Beta_elim_lyase"/>
    <property type="match status" value="1"/>
</dbReference>
<dbReference type="CDD" id="cd06502">
    <property type="entry name" value="TA_like"/>
    <property type="match status" value="1"/>
</dbReference>
<sequence length="1004" mass="110065">MSLETENTVAKSDAPKHNAWIGSAGAAGHDLRSDTMTTPTASMLAAIQSCTLLDDVFNEDSTTRDLESLCAALTGKEAGLFALSGTMGNQLALRSLLTQPPHGVLCDYRSHIVKYEAGGVASLTGALVKTAVPKNGVHLTLEDIKANAYLDDDVHTCPTRVISLENTLNGMVMPLEEVRRISAFAREHDIKMHCDGARLWEAAASGAGSLVDYASCFDTVTMCFSKGLGAPIGSILVGSTQVIKHARWVRKSIGGGLRQSGLVTAAARVAVDETFGKGPTGEGGLLRNTHVLAQEVAKMWTDLGGKLVHPVHTNMVWLDLDEARCPETRFEELGKEAGLKLLGGRLVIHYQIYQNRDFVVPRLRNIFKAVFEGKTQDGAAAYKSQDGEASMPTIKPVDEVIAAFSRLSQPLSNNSELNAFLAENFAPAGGELEEVPKSELQTKPAFLDKLQDATIKEFVGKVIDIWPDLTRRYVGAGNCSECANSFIPVNRTFVVAGGRFREPYYWDSYWIVEGLVRTGGAFVDISRNIIENFLDFVETIGFVPNGARIYYLNRSQPPLLTLMVKTYVDYTNDTSILERALPLLIKEHEFWTSNRSVSITAADGKKYTLNRYHVNNNQPRPESYREDYITANNGSYYATSGIIYPAKTPLNDTEKAELYANLASGAESGWDYTARWLKTPNDAARDVYFPLRSLNVLGLVPVDLNSILYQNEVIISKYLERAGNSSGAARFASAAEQRSEAMYALMWNVTHWSYFDYNLTSSSQRVHIPLDPDSTTPTDQTGVSPPGQQVLFDIAQLYPFWTGAAPASLKSNPLAVQNAYARVAHMLDTKGGAIPATNFPTGQQWDKPNVWPPLQHVLMKGLLNTPPTFGALDPAYQHVQSLALRLAQRYLDSTFCTWYATGGSTSQTPRLQGVSPDATGTMFEKYADNATNVAGGGGEYEVVEGFGWTNGVLIWAADVFGNKLTRPDCGNITAALDPWDAAWTKMFGRSALKKREDVRKRWLS</sequence>
<dbReference type="Gene3D" id="1.50.10.10">
    <property type="match status" value="1"/>
</dbReference>
<dbReference type="GO" id="GO:0006520">
    <property type="term" value="P:amino acid metabolic process"/>
    <property type="evidence" value="ECO:0007669"/>
    <property type="project" value="InterPro"/>
</dbReference>
<comment type="similarity">
    <text evidence="2 8">Belongs to the glycosyl hydrolase 37 family.</text>
</comment>
<dbReference type="Gene3D" id="3.40.640.10">
    <property type="entry name" value="Type I PLP-dependent aspartate aminotransferase-like (Major domain)"/>
    <property type="match status" value="1"/>
</dbReference>
<evidence type="ECO:0000313" key="11">
    <source>
        <dbReference type="Proteomes" id="UP001302745"/>
    </source>
</evidence>
<evidence type="ECO:0000256" key="8">
    <source>
        <dbReference type="RuleBase" id="RU361180"/>
    </source>
</evidence>
<dbReference type="EMBL" id="MU856885">
    <property type="protein sequence ID" value="KAK4155556.1"/>
    <property type="molecule type" value="Genomic_DNA"/>
</dbReference>
<evidence type="ECO:0000256" key="4">
    <source>
        <dbReference type="ARBA" id="ARBA00022801"/>
    </source>
</evidence>
<reference evidence="10" key="2">
    <citation type="submission" date="2023-05" db="EMBL/GenBank/DDBJ databases">
        <authorList>
            <consortium name="Lawrence Berkeley National Laboratory"/>
            <person name="Steindorff A."/>
            <person name="Hensen N."/>
            <person name="Bonometti L."/>
            <person name="Westerberg I."/>
            <person name="Brannstrom I.O."/>
            <person name="Guillou S."/>
            <person name="Cros-Aarteil S."/>
            <person name="Calhoun S."/>
            <person name="Haridas S."/>
            <person name="Kuo A."/>
            <person name="Mondo S."/>
            <person name="Pangilinan J."/>
            <person name="Riley R."/>
            <person name="Labutti K."/>
            <person name="Andreopoulos B."/>
            <person name="Lipzen A."/>
            <person name="Chen C."/>
            <person name="Yanf M."/>
            <person name="Daum C."/>
            <person name="Ng V."/>
            <person name="Clum A."/>
            <person name="Ohm R."/>
            <person name="Martin F."/>
            <person name="Silar P."/>
            <person name="Natvig D."/>
            <person name="Lalanne C."/>
            <person name="Gautier V."/>
            <person name="Ament-Velasquez S.L."/>
            <person name="Kruys A."/>
            <person name="Hutchinson M.I."/>
            <person name="Powell A.J."/>
            <person name="Barry K."/>
            <person name="Miller A.N."/>
            <person name="Grigoriev I.V."/>
            <person name="Debuchy R."/>
            <person name="Gladieux P."/>
            <person name="Thoren M.H."/>
            <person name="Johannesson H."/>
        </authorList>
    </citation>
    <scope>NUCLEOTIDE SEQUENCE</scope>
    <source>
        <strain evidence="10">CBS 538.74</strain>
    </source>
</reference>
<comment type="similarity">
    <text evidence="3">Belongs to the threonine aldolase family.</text>
</comment>
<dbReference type="Gene3D" id="3.90.1150.10">
    <property type="entry name" value="Aspartate Aminotransferase, domain 1"/>
    <property type="match status" value="1"/>
</dbReference>
<evidence type="ECO:0000256" key="2">
    <source>
        <dbReference type="ARBA" id="ARBA00005615"/>
    </source>
</evidence>
<dbReference type="InterPro" id="IPR015424">
    <property type="entry name" value="PyrdxlP-dep_Trfase"/>
</dbReference>
<evidence type="ECO:0000256" key="3">
    <source>
        <dbReference type="ARBA" id="ARBA00006966"/>
    </source>
</evidence>
<keyword evidence="11" id="KW-1185">Reference proteome</keyword>
<protein>
    <recommendedName>
        <fullName evidence="8">Trehalase</fullName>
        <ecNumber evidence="8">3.2.1.28</ecNumber>
    </recommendedName>
    <alternativeName>
        <fullName evidence="8">Alpha-trehalose glucohydrolase</fullName>
    </alternativeName>
</protein>
<keyword evidence="5" id="KW-0663">Pyridoxal phosphate</keyword>
<keyword evidence="6" id="KW-0456">Lyase</keyword>
<dbReference type="EC" id="3.2.1.28" evidence="8"/>
<dbReference type="SUPFAM" id="SSF48208">
    <property type="entry name" value="Six-hairpin glycosidases"/>
    <property type="match status" value="1"/>
</dbReference>
<reference evidence="10" key="1">
    <citation type="journal article" date="2023" name="Mol. Phylogenet. Evol.">
        <title>Genome-scale phylogeny and comparative genomics of the fungal order Sordariales.</title>
        <authorList>
            <person name="Hensen N."/>
            <person name="Bonometti L."/>
            <person name="Westerberg I."/>
            <person name="Brannstrom I.O."/>
            <person name="Guillou S."/>
            <person name="Cros-Aarteil S."/>
            <person name="Calhoun S."/>
            <person name="Haridas S."/>
            <person name="Kuo A."/>
            <person name="Mondo S."/>
            <person name="Pangilinan J."/>
            <person name="Riley R."/>
            <person name="LaButti K."/>
            <person name="Andreopoulos B."/>
            <person name="Lipzen A."/>
            <person name="Chen C."/>
            <person name="Yan M."/>
            <person name="Daum C."/>
            <person name="Ng V."/>
            <person name="Clum A."/>
            <person name="Steindorff A."/>
            <person name="Ohm R.A."/>
            <person name="Martin F."/>
            <person name="Silar P."/>
            <person name="Natvig D.O."/>
            <person name="Lalanne C."/>
            <person name="Gautier V."/>
            <person name="Ament-Velasquez S.L."/>
            <person name="Kruys A."/>
            <person name="Hutchinson M.I."/>
            <person name="Powell A.J."/>
            <person name="Barry K."/>
            <person name="Miller A.N."/>
            <person name="Grigoriev I.V."/>
            <person name="Debuchy R."/>
            <person name="Gladieux P."/>
            <person name="Hiltunen Thoren M."/>
            <person name="Johannesson H."/>
        </authorList>
    </citation>
    <scope>NUCLEOTIDE SEQUENCE</scope>
    <source>
        <strain evidence="10">CBS 538.74</strain>
    </source>
</reference>
<dbReference type="InterPro" id="IPR008928">
    <property type="entry name" value="6-hairpin_glycosidase_sf"/>
</dbReference>
<dbReference type="GO" id="GO:0016829">
    <property type="term" value="F:lyase activity"/>
    <property type="evidence" value="ECO:0007669"/>
    <property type="project" value="UniProtKB-KW"/>
</dbReference>
<dbReference type="InterPro" id="IPR015421">
    <property type="entry name" value="PyrdxlP-dep_Trfase_major"/>
</dbReference>
<dbReference type="InterPro" id="IPR018232">
    <property type="entry name" value="Glyco_hydro_37_CS"/>
</dbReference>
<dbReference type="InterPro" id="IPR023603">
    <property type="entry name" value="Low_specificity_L-TA-like"/>
</dbReference>
<dbReference type="InterPro" id="IPR001661">
    <property type="entry name" value="Glyco_hydro_37"/>
</dbReference>
<accession>A0AAN7A0B2</accession>
<evidence type="ECO:0000256" key="7">
    <source>
        <dbReference type="ARBA" id="ARBA00023295"/>
    </source>
</evidence>
<evidence type="ECO:0000256" key="6">
    <source>
        <dbReference type="ARBA" id="ARBA00023239"/>
    </source>
</evidence>
<dbReference type="Pfam" id="PF01204">
    <property type="entry name" value="Trehalase"/>
    <property type="match status" value="1"/>
</dbReference>
<dbReference type="GO" id="GO:0004555">
    <property type="term" value="F:alpha,alpha-trehalase activity"/>
    <property type="evidence" value="ECO:0007669"/>
    <property type="project" value="UniProtKB-EC"/>
</dbReference>
<dbReference type="NCBIfam" id="NF041359">
    <property type="entry name" value="GntG_guanitoxin"/>
    <property type="match status" value="1"/>
</dbReference>
<dbReference type="GO" id="GO:0044283">
    <property type="term" value="P:small molecule biosynthetic process"/>
    <property type="evidence" value="ECO:0007669"/>
    <property type="project" value="UniProtKB-ARBA"/>
</dbReference>
<dbReference type="GO" id="GO:0005993">
    <property type="term" value="P:trehalose catabolic process"/>
    <property type="evidence" value="ECO:0007669"/>
    <property type="project" value="TreeGrafter"/>
</dbReference>
<dbReference type="Proteomes" id="UP001302745">
    <property type="component" value="Unassembled WGS sequence"/>
</dbReference>
<keyword evidence="7 8" id="KW-0326">Glycosidase</keyword>